<dbReference type="PROSITE" id="PS50235">
    <property type="entry name" value="USP_3"/>
    <property type="match status" value="1"/>
</dbReference>
<dbReference type="InterPro" id="IPR038765">
    <property type="entry name" value="Papain-like_cys_pep_sf"/>
</dbReference>
<evidence type="ECO:0000256" key="8">
    <source>
        <dbReference type="SAM" id="MobiDB-lite"/>
    </source>
</evidence>
<name>A0AAQ3RAE4_9PEZI</name>
<evidence type="ECO:0000256" key="7">
    <source>
        <dbReference type="ARBA" id="ARBA00022807"/>
    </source>
</evidence>
<evidence type="ECO:0000259" key="10">
    <source>
        <dbReference type="PROSITE" id="PS50235"/>
    </source>
</evidence>
<evidence type="ECO:0000256" key="4">
    <source>
        <dbReference type="ARBA" id="ARBA00022670"/>
    </source>
</evidence>
<dbReference type="AlphaFoldDB" id="A0AAQ3RAE4"/>
<dbReference type="Pfam" id="PF00443">
    <property type="entry name" value="UCH"/>
    <property type="match status" value="1"/>
</dbReference>
<dbReference type="EMBL" id="CP138586">
    <property type="protein sequence ID" value="WPH01936.1"/>
    <property type="molecule type" value="Genomic_DNA"/>
</dbReference>
<evidence type="ECO:0000256" key="3">
    <source>
        <dbReference type="ARBA" id="ARBA00012759"/>
    </source>
</evidence>
<dbReference type="GO" id="GO:0004843">
    <property type="term" value="F:cysteine-type deubiquitinase activity"/>
    <property type="evidence" value="ECO:0007669"/>
    <property type="project" value="UniProtKB-EC"/>
</dbReference>
<evidence type="ECO:0000256" key="1">
    <source>
        <dbReference type="ARBA" id="ARBA00000707"/>
    </source>
</evidence>
<organism evidence="11 12">
    <name type="scientific">Acrodontium crateriforme</name>
    <dbReference type="NCBI Taxonomy" id="150365"/>
    <lineage>
        <taxon>Eukaryota</taxon>
        <taxon>Fungi</taxon>
        <taxon>Dikarya</taxon>
        <taxon>Ascomycota</taxon>
        <taxon>Pezizomycotina</taxon>
        <taxon>Dothideomycetes</taxon>
        <taxon>Dothideomycetidae</taxon>
        <taxon>Mycosphaerellales</taxon>
        <taxon>Teratosphaeriaceae</taxon>
        <taxon>Acrodontium</taxon>
    </lineage>
</organism>
<dbReference type="CDD" id="cd02662">
    <property type="entry name" value="Peptidase_C19F"/>
    <property type="match status" value="1"/>
</dbReference>
<feature type="transmembrane region" description="Helical" evidence="9">
    <location>
        <begin position="21"/>
        <end position="44"/>
    </location>
</feature>
<dbReference type="SUPFAM" id="SSF54001">
    <property type="entry name" value="Cysteine proteinases"/>
    <property type="match status" value="1"/>
</dbReference>
<dbReference type="PANTHER" id="PTHR24006">
    <property type="entry name" value="UBIQUITIN CARBOXYL-TERMINAL HYDROLASE"/>
    <property type="match status" value="1"/>
</dbReference>
<keyword evidence="7" id="KW-0788">Thiol protease</keyword>
<keyword evidence="5" id="KW-0833">Ubl conjugation pathway</keyword>
<dbReference type="Proteomes" id="UP001303373">
    <property type="component" value="Chromosome 7"/>
</dbReference>
<protein>
    <recommendedName>
        <fullName evidence="3">ubiquitinyl hydrolase 1</fullName>
        <ecNumber evidence="3">3.4.19.12</ecNumber>
    </recommendedName>
</protein>
<dbReference type="InterPro" id="IPR001394">
    <property type="entry name" value="Peptidase_C19_UCH"/>
</dbReference>
<keyword evidence="9" id="KW-0812">Transmembrane</keyword>
<keyword evidence="9" id="KW-1133">Transmembrane helix</keyword>
<keyword evidence="6" id="KW-0378">Hydrolase</keyword>
<dbReference type="GO" id="GO:0016579">
    <property type="term" value="P:protein deubiquitination"/>
    <property type="evidence" value="ECO:0007669"/>
    <property type="project" value="InterPro"/>
</dbReference>
<comment type="catalytic activity">
    <reaction evidence="1">
        <text>Thiol-dependent hydrolysis of ester, thioester, amide, peptide and isopeptide bonds formed by the C-terminal Gly of ubiquitin (a 76-residue protein attached to proteins as an intracellular targeting signal).</text>
        <dbReference type="EC" id="3.4.19.12"/>
    </reaction>
</comment>
<dbReference type="InterPro" id="IPR018200">
    <property type="entry name" value="USP_CS"/>
</dbReference>
<evidence type="ECO:0000256" key="5">
    <source>
        <dbReference type="ARBA" id="ARBA00022786"/>
    </source>
</evidence>
<feature type="domain" description="USP" evidence="10">
    <location>
        <begin position="127"/>
        <end position="553"/>
    </location>
</feature>
<keyword evidence="9" id="KW-0472">Membrane</keyword>
<dbReference type="GO" id="GO:0005829">
    <property type="term" value="C:cytosol"/>
    <property type="evidence" value="ECO:0007669"/>
    <property type="project" value="TreeGrafter"/>
</dbReference>
<comment type="similarity">
    <text evidence="2">Belongs to the peptidase C19 family.</text>
</comment>
<sequence>MDPRAYLEELQLADRFSSTNTAIISGITLLSLAYQILLYFDVALLSPLEILWNALISIIPAPLLLNAEKRRELRANNMLSQMHATKAEALRKMFATNSFIHKLSAETIRRRGSMLSPSPEPTTEAPPGLGNWDNSCYQNSILQGLAALRSLETYLNRPEISEEDGKISTTASLLETVGKLNDAKNNGRQLWTPPKLKSMSSWQQQDAQEYFSKVMDELDKEAAKSLAARKPAPGIELAVDEESTEASDDGKSEIALRNPLEGLLAQRVGCTQCGYSEGLSMIPFNCLTLSLGSDFAYNIGQCLNEYTKLEEISEVDCPKCTLLNAEKQLKKMVPEADEQQQDDSPEVNTKALSLPSGVREMVIKRLHAIQTAIEEEDFSDKTINETCQISKKAHVSSTKTKQAVVGRAPQSLVVHINRSVFDETTFSQRKNYAAVTYPMILGLGPWVMNNARQESDTDAIRMRPSLLSSVENEGGPTYRLQAVVTHYGRHENGHYICYRKHATIQKKDSEDMTEELKKPAERWWRLSDEDVSPVTEQDVLGQTGVFMLFYERIEEHTQLAPGVDMAEIDVVIERTKSEAETFDIVADDEIASATANKCGNGAGPIQVSPFITKTPLAGDGNLLPKQADFGSSIIASNSATEEDLEKDDAIEALPQHETLKSLPKKPTPPFMRTARGRQSSKQNDGGFGNTMRQMATT</sequence>
<evidence type="ECO:0000256" key="6">
    <source>
        <dbReference type="ARBA" id="ARBA00022801"/>
    </source>
</evidence>
<evidence type="ECO:0000256" key="2">
    <source>
        <dbReference type="ARBA" id="ARBA00009085"/>
    </source>
</evidence>
<accession>A0AAQ3RAE4</accession>
<reference evidence="11 12" key="1">
    <citation type="submission" date="2023-11" db="EMBL/GenBank/DDBJ databases">
        <title>An acidophilic fungus is an integral part of prey digestion in a carnivorous sundew plant.</title>
        <authorList>
            <person name="Tsai I.J."/>
        </authorList>
    </citation>
    <scope>NUCLEOTIDE SEQUENCE [LARGE SCALE GENOMIC DNA]</scope>
    <source>
        <strain evidence="11">169a</strain>
    </source>
</reference>
<keyword evidence="12" id="KW-1185">Reference proteome</keyword>
<evidence type="ECO:0000313" key="11">
    <source>
        <dbReference type="EMBL" id="WPH01936.1"/>
    </source>
</evidence>
<dbReference type="GO" id="GO:0005634">
    <property type="term" value="C:nucleus"/>
    <property type="evidence" value="ECO:0007669"/>
    <property type="project" value="TreeGrafter"/>
</dbReference>
<dbReference type="GO" id="GO:0006508">
    <property type="term" value="P:proteolysis"/>
    <property type="evidence" value="ECO:0007669"/>
    <property type="project" value="UniProtKB-KW"/>
</dbReference>
<dbReference type="InterPro" id="IPR028889">
    <property type="entry name" value="USP"/>
</dbReference>
<feature type="region of interest" description="Disordered" evidence="8">
    <location>
        <begin position="654"/>
        <end position="697"/>
    </location>
</feature>
<dbReference type="PROSITE" id="PS00973">
    <property type="entry name" value="USP_2"/>
    <property type="match status" value="1"/>
</dbReference>
<dbReference type="EC" id="3.4.19.12" evidence="3"/>
<dbReference type="InterPro" id="IPR050164">
    <property type="entry name" value="Peptidase_C19"/>
</dbReference>
<dbReference type="Gene3D" id="3.90.70.10">
    <property type="entry name" value="Cysteine proteinases"/>
    <property type="match status" value="2"/>
</dbReference>
<evidence type="ECO:0000313" key="12">
    <source>
        <dbReference type="Proteomes" id="UP001303373"/>
    </source>
</evidence>
<evidence type="ECO:0000256" key="9">
    <source>
        <dbReference type="SAM" id="Phobius"/>
    </source>
</evidence>
<dbReference type="PANTHER" id="PTHR24006:SF888">
    <property type="entry name" value="UBIQUITIN CARBOXYL-TERMINAL HYDROLASE 30"/>
    <property type="match status" value="1"/>
</dbReference>
<proteinExistence type="inferred from homology"/>
<keyword evidence="4" id="KW-0645">Protease</keyword>
<gene>
    <name evidence="11" type="ORF">R9X50_00479000</name>
</gene>